<reference evidence="1" key="1">
    <citation type="submission" date="2013-07" db="EMBL/GenBank/DDBJ databases">
        <authorList>
            <consortium name="The Broad Institute Genome Sequencing Platform"/>
            <person name="Cuomo C."/>
            <person name="Litvintseva A."/>
            <person name="Chen Y."/>
            <person name="Heitman J."/>
            <person name="Sun S."/>
            <person name="Springer D."/>
            <person name="Dromer F."/>
            <person name="Young S.K."/>
            <person name="Zeng Q."/>
            <person name="Gargeya S."/>
            <person name="Fitzgerald M."/>
            <person name="Abouelleil A."/>
            <person name="Alvarado L."/>
            <person name="Berlin A.M."/>
            <person name="Chapman S.B."/>
            <person name="Dewar J."/>
            <person name="Goldberg J."/>
            <person name="Griggs A."/>
            <person name="Gujja S."/>
            <person name="Hansen M."/>
            <person name="Howarth C."/>
            <person name="Imamovic A."/>
            <person name="Larimer J."/>
            <person name="McCowan C."/>
            <person name="Murphy C."/>
            <person name="Pearson M."/>
            <person name="Priest M."/>
            <person name="Roberts A."/>
            <person name="Saif S."/>
            <person name="Shea T."/>
            <person name="Sykes S."/>
            <person name="Wortman J."/>
            <person name="Nusbaum C."/>
            <person name="Birren B."/>
        </authorList>
    </citation>
    <scope>NUCLEOTIDE SEQUENCE</scope>
    <source>
        <strain evidence="1">CBS 10118</strain>
    </source>
</reference>
<reference evidence="1" key="2">
    <citation type="submission" date="2024-02" db="EMBL/GenBank/DDBJ databases">
        <title>Comparative genomics of Cryptococcus and Kwoniella reveals pathogenesis evolution and contrasting modes of karyotype evolution via chromosome fusion or intercentromeric recombination.</title>
        <authorList>
            <person name="Coelho M.A."/>
            <person name="David-Palma M."/>
            <person name="Shea T."/>
            <person name="Bowers K."/>
            <person name="McGinley-Smith S."/>
            <person name="Mohammad A.W."/>
            <person name="Gnirke A."/>
            <person name="Yurkov A.M."/>
            <person name="Nowrousian M."/>
            <person name="Sun S."/>
            <person name="Cuomo C.A."/>
            <person name="Heitman J."/>
        </authorList>
    </citation>
    <scope>NUCLEOTIDE SEQUENCE</scope>
    <source>
        <strain evidence="1">CBS 10118</strain>
    </source>
</reference>
<accession>A0AAJ8K0K8</accession>
<gene>
    <name evidence="1" type="ORF">I302_100743</name>
</gene>
<sequence length="39" mass="3996">MDAFTAIFNNFAASAAQTSEAPRDSENHPGGPVAMCVVA</sequence>
<name>A0AAJ8K0K8_9TREE</name>
<proteinExistence type="predicted"/>
<dbReference type="EMBL" id="CP144541">
    <property type="protein sequence ID" value="WVW78781.1"/>
    <property type="molecule type" value="Genomic_DNA"/>
</dbReference>
<protein>
    <submittedName>
        <fullName evidence="1">Uncharacterized protein</fullName>
    </submittedName>
</protein>
<organism evidence="1 2">
    <name type="scientific">Kwoniella bestiolae CBS 10118</name>
    <dbReference type="NCBI Taxonomy" id="1296100"/>
    <lineage>
        <taxon>Eukaryota</taxon>
        <taxon>Fungi</taxon>
        <taxon>Dikarya</taxon>
        <taxon>Basidiomycota</taxon>
        <taxon>Agaricomycotina</taxon>
        <taxon>Tremellomycetes</taxon>
        <taxon>Tremellales</taxon>
        <taxon>Cryptococcaceae</taxon>
        <taxon>Kwoniella</taxon>
    </lineage>
</organism>
<dbReference type="KEGG" id="kbi:90824313"/>
<dbReference type="AlphaFoldDB" id="A0AAJ8K0K8"/>
<dbReference type="Proteomes" id="UP000092730">
    <property type="component" value="Chromosome 1"/>
</dbReference>
<evidence type="ECO:0000313" key="2">
    <source>
        <dbReference type="Proteomes" id="UP000092730"/>
    </source>
</evidence>
<dbReference type="RefSeq" id="XP_065725217.1">
    <property type="nucleotide sequence ID" value="XM_065869145.1"/>
</dbReference>
<evidence type="ECO:0000313" key="1">
    <source>
        <dbReference type="EMBL" id="WVW78781.1"/>
    </source>
</evidence>
<keyword evidence="2" id="KW-1185">Reference proteome</keyword>
<dbReference type="GeneID" id="90824313"/>